<comment type="caution">
    <text evidence="2">The sequence shown here is derived from an EMBL/GenBank/DDBJ whole genome shotgun (WGS) entry which is preliminary data.</text>
</comment>
<dbReference type="STRING" id="1380566.A0A179F9M6"/>
<feature type="region of interest" description="Disordered" evidence="1">
    <location>
        <begin position="414"/>
        <end position="445"/>
    </location>
</feature>
<feature type="region of interest" description="Disordered" evidence="1">
    <location>
        <begin position="60"/>
        <end position="80"/>
    </location>
</feature>
<dbReference type="EMBL" id="LSBJ02000007">
    <property type="protein sequence ID" value="OAQ62152.1"/>
    <property type="molecule type" value="Genomic_DNA"/>
</dbReference>
<evidence type="ECO:0000313" key="2">
    <source>
        <dbReference type="EMBL" id="OAQ62152.1"/>
    </source>
</evidence>
<keyword evidence="3" id="KW-1185">Reference proteome</keyword>
<feature type="compositionally biased region" description="Polar residues" evidence="1">
    <location>
        <begin position="435"/>
        <end position="445"/>
    </location>
</feature>
<dbReference type="RefSeq" id="XP_018139856.1">
    <property type="nucleotide sequence ID" value="XM_018286090.1"/>
</dbReference>
<feature type="compositionally biased region" description="Basic residues" evidence="1">
    <location>
        <begin position="217"/>
        <end position="231"/>
    </location>
</feature>
<dbReference type="GeneID" id="28850084"/>
<name>A0A179F9M6_METCM</name>
<dbReference type="Proteomes" id="UP000078397">
    <property type="component" value="Unassembled WGS sequence"/>
</dbReference>
<dbReference type="KEGG" id="pchm:VFPPC_07183"/>
<sequence length="445" mass="49535">MPHSQTQSQHHGSPLYALTTLSMDPTSAYFMDNGMELLDSFQQSVWLSVHNVHHSQLLDPSVTGQPLDEQFEDGNEVPAGNMLESSNTHENLSLNRDLNQQELALPSQLYSPATTNTFSALQSMGGLGQQDNLDGVHVPSSHDQGEFSTASFVENNTVPAAPYEESLLFAGTISTSIGNHSGNPEHQNSLHSVQDAAEIHQARRSRHDVASAQTTRAGRKAAKYRTSKGHSSRTFQGLFNNETAVKQRLEAMLQQHRKETLGCTSPDNDSTFPQSDDEYQEKVRRVFDAICDWSYILEWRAVLPKNEEDDIITRLIQARSDAQQQHILTETLLENFTPTKEELASILPPVENQQQKVLRQIPDDETIEMISWGIVAAAIKSQQGDTQDSKQVVKSLLTLGDAWKIRIVNHPRKELKTKRVNSKGNSAKAKLLKQSGRSGNVIQEP</sequence>
<feature type="region of interest" description="Disordered" evidence="1">
    <location>
        <begin position="204"/>
        <end position="233"/>
    </location>
</feature>
<reference evidence="2 3" key="1">
    <citation type="journal article" date="2016" name="PLoS Pathog.">
        <title>Biosynthesis of antibiotic leucinostatins in bio-control fungus Purpureocillium lilacinum and their inhibition on phytophthora revealed by genome mining.</title>
        <authorList>
            <person name="Wang G."/>
            <person name="Liu Z."/>
            <person name="Lin R."/>
            <person name="Li E."/>
            <person name="Mao Z."/>
            <person name="Ling J."/>
            <person name="Yang Y."/>
            <person name="Yin W.B."/>
            <person name="Xie B."/>
        </authorList>
    </citation>
    <scope>NUCLEOTIDE SEQUENCE [LARGE SCALE GENOMIC DNA]</scope>
    <source>
        <strain evidence="2">170</strain>
    </source>
</reference>
<organism evidence="2 3">
    <name type="scientific">Pochonia chlamydosporia 170</name>
    <dbReference type="NCBI Taxonomy" id="1380566"/>
    <lineage>
        <taxon>Eukaryota</taxon>
        <taxon>Fungi</taxon>
        <taxon>Dikarya</taxon>
        <taxon>Ascomycota</taxon>
        <taxon>Pezizomycotina</taxon>
        <taxon>Sordariomycetes</taxon>
        <taxon>Hypocreomycetidae</taxon>
        <taxon>Hypocreales</taxon>
        <taxon>Clavicipitaceae</taxon>
        <taxon>Pochonia</taxon>
    </lineage>
</organism>
<proteinExistence type="predicted"/>
<accession>A0A179F9M6</accession>
<evidence type="ECO:0000256" key="1">
    <source>
        <dbReference type="SAM" id="MobiDB-lite"/>
    </source>
</evidence>
<protein>
    <submittedName>
        <fullName evidence="2">Uncharacterized protein</fullName>
    </submittedName>
</protein>
<evidence type="ECO:0000313" key="3">
    <source>
        <dbReference type="Proteomes" id="UP000078397"/>
    </source>
</evidence>
<dbReference type="AlphaFoldDB" id="A0A179F9M6"/>
<gene>
    <name evidence="2" type="ORF">VFPPC_07183</name>
</gene>
<dbReference type="OrthoDB" id="4814848at2759"/>